<keyword evidence="2" id="KW-0479">Metal-binding</keyword>
<dbReference type="Pfam" id="PF04794">
    <property type="entry name" value="YdjC"/>
    <property type="match status" value="1"/>
</dbReference>
<dbReference type="PANTHER" id="PTHR31609">
    <property type="entry name" value="YDJC DEACETYLASE FAMILY MEMBER"/>
    <property type="match status" value="1"/>
</dbReference>
<protein>
    <submittedName>
        <fullName evidence="7">ChbG/HpnK family deacetylase</fullName>
    </submittedName>
</protein>
<keyword evidence="8" id="KW-1185">Reference proteome</keyword>
<evidence type="ECO:0000256" key="1">
    <source>
        <dbReference type="ARBA" id="ARBA00001946"/>
    </source>
</evidence>
<keyword evidence="3" id="KW-0378">Hydrolase</keyword>
<evidence type="ECO:0000313" key="7">
    <source>
        <dbReference type="EMBL" id="MCZ0856886.1"/>
    </source>
</evidence>
<dbReference type="Gene3D" id="3.20.20.370">
    <property type="entry name" value="Glycoside hydrolase/deacetylase"/>
    <property type="match status" value="1"/>
</dbReference>
<dbReference type="InterPro" id="IPR006879">
    <property type="entry name" value="YdjC-like"/>
</dbReference>
<dbReference type="SUPFAM" id="SSF88713">
    <property type="entry name" value="Glycoside hydrolase/deacetylase"/>
    <property type="match status" value="1"/>
</dbReference>
<dbReference type="PANTHER" id="PTHR31609:SF1">
    <property type="entry name" value="CARBOHYDRATE DEACETYLASE"/>
    <property type="match status" value="1"/>
</dbReference>
<evidence type="ECO:0000313" key="8">
    <source>
        <dbReference type="Proteomes" id="UP001072034"/>
    </source>
</evidence>
<dbReference type="Proteomes" id="UP001072034">
    <property type="component" value="Unassembled WGS sequence"/>
</dbReference>
<comment type="caution">
    <text evidence="7">The sequence shown here is derived from an EMBL/GenBank/DDBJ whole genome shotgun (WGS) entry which is preliminary data.</text>
</comment>
<accession>A0ABT4I569</accession>
<dbReference type="EMBL" id="JAPTMY010000003">
    <property type="protein sequence ID" value="MCZ0856886.1"/>
    <property type="molecule type" value="Genomic_DNA"/>
</dbReference>
<comment type="cofactor">
    <cofactor evidence="1">
        <name>Mg(2+)</name>
        <dbReference type="ChEBI" id="CHEBI:18420"/>
    </cofactor>
</comment>
<organism evidence="7 8">
    <name type="scientific">Actinomyces israelii</name>
    <dbReference type="NCBI Taxonomy" id="1659"/>
    <lineage>
        <taxon>Bacteria</taxon>
        <taxon>Bacillati</taxon>
        <taxon>Actinomycetota</taxon>
        <taxon>Actinomycetes</taxon>
        <taxon>Actinomycetales</taxon>
        <taxon>Actinomycetaceae</taxon>
        <taxon>Actinomyces</taxon>
    </lineage>
</organism>
<reference evidence="7" key="1">
    <citation type="submission" date="2022-10" db="EMBL/GenBank/DDBJ databases">
        <title>Genome sequence of Actinomyces israelii ATCC 10048.</title>
        <authorList>
            <person name="Watt R.M."/>
            <person name="Tong W.M."/>
        </authorList>
    </citation>
    <scope>NUCLEOTIDE SEQUENCE</scope>
    <source>
        <strain evidence="7">ATCC 10048</strain>
    </source>
</reference>
<dbReference type="RefSeq" id="WP_268916576.1">
    <property type="nucleotide sequence ID" value="NZ_JAPTMY010000003.1"/>
</dbReference>
<evidence type="ECO:0000256" key="2">
    <source>
        <dbReference type="ARBA" id="ARBA00022723"/>
    </source>
</evidence>
<feature type="region of interest" description="Disordered" evidence="6">
    <location>
        <begin position="69"/>
        <end position="95"/>
    </location>
</feature>
<evidence type="ECO:0000256" key="6">
    <source>
        <dbReference type="SAM" id="MobiDB-lite"/>
    </source>
</evidence>
<sequence length="285" mass="30110">MSTRRVVVTADDYGYDPASAEVVRGLLRDGCASATTVLAVSEHLGRVAPGLASLREQRELGIGLHLATSSDRGREPWAPLSPEGTALADPDGNLPADPAVAEARATPKAIAAEVAAQLARLGDVGLAADRIDSHSGTVYGLHGGAGPVPVLAVCAERHLALRLPRALDAALLGGEVPVALARAHRRAVEAADAFGVALPQMILTDPRPAAGIGAYESLRDFYTGLLPALPEGTSEIFAHPGADTPWARRRFGAEWDKRVWEARLLRDPAWHEALEREGIEVVAHW</sequence>
<gene>
    <name evidence="7" type="ORF">OHJ16_02305</name>
</gene>
<evidence type="ECO:0000256" key="5">
    <source>
        <dbReference type="ARBA" id="ARBA00023277"/>
    </source>
</evidence>
<evidence type="ECO:0000256" key="3">
    <source>
        <dbReference type="ARBA" id="ARBA00022801"/>
    </source>
</evidence>
<evidence type="ECO:0000256" key="4">
    <source>
        <dbReference type="ARBA" id="ARBA00022842"/>
    </source>
</evidence>
<name>A0ABT4I569_9ACTO</name>
<dbReference type="InterPro" id="IPR011330">
    <property type="entry name" value="Glyco_hydro/deAcase_b/a-brl"/>
</dbReference>
<keyword evidence="5" id="KW-0119">Carbohydrate metabolism</keyword>
<keyword evidence="4" id="KW-0460">Magnesium</keyword>
<proteinExistence type="predicted"/>